<feature type="transmembrane region" description="Helical" evidence="10">
    <location>
        <begin position="130"/>
        <end position="150"/>
    </location>
</feature>
<comment type="subcellular location">
    <subcellularLocation>
        <location evidence="1">Membrane</location>
        <topology evidence="1">Multi-pass membrane protein</topology>
    </subcellularLocation>
</comment>
<dbReference type="VEuPathDB" id="FungiDB:ASPWEDRAFT_534740"/>
<evidence type="ECO:0008006" key="13">
    <source>
        <dbReference type="Google" id="ProtNLM"/>
    </source>
</evidence>
<feature type="transmembrane region" description="Helical" evidence="10">
    <location>
        <begin position="378"/>
        <end position="399"/>
    </location>
</feature>
<feature type="transmembrane region" description="Helical" evidence="10">
    <location>
        <begin position="440"/>
        <end position="460"/>
    </location>
</feature>
<sequence>MGVIEETHVVKDADGADKTPARPDTASEAGESLQEVLKAAGVDGDEGDDNAPCLTLRMWILGIAFCILGSGLNTLYTFRKPSITLAQSVIQLLAFPLGKLWEKCMPDWKLRIGGWTVHLNPGPFNSKENILVFIMANLSFLTRLSADVLTEQQAFYGYHAGWGFQILITMATFLVGFCLPGLFRSIIVEPADLLWPGILGVTALNKVLHKTESVDALHESKWKMSRYAFFSVAFCASFVWYWFPDFIFPALSYFTFPCWIKPNNPVVNQIFGMTSGMGLLPLTFDWSQIAYVGSPLLVPSWAIINVGAGLVLFIWIIATALYYTNTWYTAYLPYQSSSVFDNTGSTYNVSRVVNKMDGYTFNNTAYEAYSPIYMPITYALNMFGMSFATLSTLVVWMILEKHQFFLDVGRRILAVFTKTGRAQRRAEKATNSVHPEVPMWWYFIASAVALFLAIFSVEYWDVQLRWYGVLLSVAVAIVFYIPLAVVYATANLKINIDVFCRIVAGFVFEGKVLANIWFFDLGYITTIKGLYFAQDLKLGIYCKIPPRQIFLVQIVGIVVGTVSQVSVVNWALGNISGICTTSGTNGFTCPFSRTHFNTSMIWGAVGPRRFFATSIGYDKLLYFFILGALLPIPVFLLKRRYPQSFWSYVHIPLFIGGLNYIPPATGTNYGSWAIVGLIFGWWIRRNFRDWWRRYNFVLSSAMDCSVSLAGVVIFFAIFYSGASKHFKWWGTNVYKETCDYTGCPYLTLDKGETFGP</sequence>
<dbReference type="AlphaFoldDB" id="A0A1L9RM80"/>
<dbReference type="GeneID" id="63753739"/>
<feature type="transmembrane region" description="Helical" evidence="10">
    <location>
        <begin position="696"/>
        <end position="719"/>
    </location>
</feature>
<comment type="similarity">
    <text evidence="2">Belongs to the oligopeptide OPT transporter family.</text>
</comment>
<dbReference type="InterPro" id="IPR004813">
    <property type="entry name" value="OPT"/>
</dbReference>
<evidence type="ECO:0000256" key="9">
    <source>
        <dbReference type="SAM" id="MobiDB-lite"/>
    </source>
</evidence>
<name>A0A1L9RM80_ASPWE</name>
<dbReference type="OrthoDB" id="9986677at2759"/>
<feature type="transmembrane region" description="Helical" evidence="10">
    <location>
        <begin position="466"/>
        <end position="486"/>
    </location>
</feature>
<feature type="transmembrane region" description="Helical" evidence="10">
    <location>
        <begin position="667"/>
        <end position="684"/>
    </location>
</feature>
<evidence type="ECO:0000256" key="1">
    <source>
        <dbReference type="ARBA" id="ARBA00004141"/>
    </source>
</evidence>
<evidence type="ECO:0000313" key="11">
    <source>
        <dbReference type="EMBL" id="OJJ36049.1"/>
    </source>
</evidence>
<dbReference type="InterPro" id="IPR004648">
    <property type="entry name" value="Oligpept_transpt"/>
</dbReference>
<keyword evidence="5" id="KW-0571">Peptide transport</keyword>
<evidence type="ECO:0000256" key="5">
    <source>
        <dbReference type="ARBA" id="ARBA00022856"/>
    </source>
</evidence>
<protein>
    <recommendedName>
        <fullName evidence="13">OPT family small oligopeptide transporter</fullName>
    </recommendedName>
</protein>
<dbReference type="NCBIfam" id="TIGR00727">
    <property type="entry name" value="ISP4_OPT"/>
    <property type="match status" value="1"/>
</dbReference>
<feature type="transmembrane region" description="Helical" evidence="10">
    <location>
        <begin position="296"/>
        <end position="323"/>
    </location>
</feature>
<keyword evidence="3" id="KW-0813">Transport</keyword>
<keyword evidence="4 10" id="KW-0812">Transmembrane</keyword>
<dbReference type="Proteomes" id="UP000184383">
    <property type="component" value="Unassembled WGS sequence"/>
</dbReference>
<reference evidence="12" key="1">
    <citation type="journal article" date="2017" name="Genome Biol.">
        <title>Comparative genomics reveals high biological diversity and specific adaptations in the industrially and medically important fungal genus Aspergillus.</title>
        <authorList>
            <person name="de Vries R.P."/>
            <person name="Riley R."/>
            <person name="Wiebenga A."/>
            <person name="Aguilar-Osorio G."/>
            <person name="Amillis S."/>
            <person name="Uchima C.A."/>
            <person name="Anderluh G."/>
            <person name="Asadollahi M."/>
            <person name="Askin M."/>
            <person name="Barry K."/>
            <person name="Battaglia E."/>
            <person name="Bayram O."/>
            <person name="Benocci T."/>
            <person name="Braus-Stromeyer S.A."/>
            <person name="Caldana C."/>
            <person name="Canovas D."/>
            <person name="Cerqueira G.C."/>
            <person name="Chen F."/>
            <person name="Chen W."/>
            <person name="Choi C."/>
            <person name="Clum A."/>
            <person name="Dos Santos R.A."/>
            <person name="Damasio A.R."/>
            <person name="Diallinas G."/>
            <person name="Emri T."/>
            <person name="Fekete E."/>
            <person name="Flipphi M."/>
            <person name="Freyberg S."/>
            <person name="Gallo A."/>
            <person name="Gournas C."/>
            <person name="Habgood R."/>
            <person name="Hainaut M."/>
            <person name="Harispe M.L."/>
            <person name="Henrissat B."/>
            <person name="Hilden K.S."/>
            <person name="Hope R."/>
            <person name="Hossain A."/>
            <person name="Karabika E."/>
            <person name="Karaffa L."/>
            <person name="Karanyi Z."/>
            <person name="Krasevec N."/>
            <person name="Kuo A."/>
            <person name="Kusch H."/>
            <person name="LaButti K."/>
            <person name="Lagendijk E.L."/>
            <person name="Lapidus A."/>
            <person name="Levasseur A."/>
            <person name="Lindquist E."/>
            <person name="Lipzen A."/>
            <person name="Logrieco A.F."/>
            <person name="MacCabe A."/>
            <person name="Maekelae M.R."/>
            <person name="Malavazi I."/>
            <person name="Melin P."/>
            <person name="Meyer V."/>
            <person name="Mielnichuk N."/>
            <person name="Miskei M."/>
            <person name="Molnar A.P."/>
            <person name="Mule G."/>
            <person name="Ngan C.Y."/>
            <person name="Orejas M."/>
            <person name="Orosz E."/>
            <person name="Ouedraogo J.P."/>
            <person name="Overkamp K.M."/>
            <person name="Park H.-S."/>
            <person name="Perrone G."/>
            <person name="Piumi F."/>
            <person name="Punt P.J."/>
            <person name="Ram A.F."/>
            <person name="Ramon A."/>
            <person name="Rauscher S."/>
            <person name="Record E."/>
            <person name="Riano-Pachon D.M."/>
            <person name="Robert V."/>
            <person name="Roehrig J."/>
            <person name="Ruller R."/>
            <person name="Salamov A."/>
            <person name="Salih N.S."/>
            <person name="Samson R.A."/>
            <person name="Sandor E."/>
            <person name="Sanguinetti M."/>
            <person name="Schuetze T."/>
            <person name="Sepcic K."/>
            <person name="Shelest E."/>
            <person name="Sherlock G."/>
            <person name="Sophianopoulou V."/>
            <person name="Squina F.M."/>
            <person name="Sun H."/>
            <person name="Susca A."/>
            <person name="Todd R.B."/>
            <person name="Tsang A."/>
            <person name="Unkles S.E."/>
            <person name="van de Wiele N."/>
            <person name="van Rossen-Uffink D."/>
            <person name="Oliveira J.V."/>
            <person name="Vesth T.C."/>
            <person name="Visser J."/>
            <person name="Yu J.-H."/>
            <person name="Zhou M."/>
            <person name="Andersen M.R."/>
            <person name="Archer D.B."/>
            <person name="Baker S.E."/>
            <person name="Benoit I."/>
            <person name="Brakhage A.A."/>
            <person name="Braus G.H."/>
            <person name="Fischer R."/>
            <person name="Frisvad J.C."/>
            <person name="Goldman G.H."/>
            <person name="Houbraken J."/>
            <person name="Oakley B."/>
            <person name="Pocsi I."/>
            <person name="Scazzocchio C."/>
            <person name="Seiboth B."/>
            <person name="vanKuyk P.A."/>
            <person name="Wortman J."/>
            <person name="Dyer P.S."/>
            <person name="Grigoriev I.V."/>
        </authorList>
    </citation>
    <scope>NUCLEOTIDE SEQUENCE [LARGE SCALE GENOMIC DNA]</scope>
    <source>
        <strain evidence="12">DTO 134E9</strain>
    </source>
</reference>
<evidence type="ECO:0000256" key="7">
    <source>
        <dbReference type="ARBA" id="ARBA00022989"/>
    </source>
</evidence>
<proteinExistence type="inferred from homology"/>
<dbReference type="GO" id="GO:0035673">
    <property type="term" value="F:oligopeptide transmembrane transporter activity"/>
    <property type="evidence" value="ECO:0007669"/>
    <property type="project" value="InterPro"/>
</dbReference>
<feature type="transmembrane region" description="Helical" evidence="10">
    <location>
        <begin position="162"/>
        <end position="183"/>
    </location>
</feature>
<feature type="transmembrane region" description="Helical" evidence="10">
    <location>
        <begin position="620"/>
        <end position="637"/>
    </location>
</feature>
<keyword evidence="6" id="KW-0653">Protein transport</keyword>
<dbReference type="EMBL" id="KV878212">
    <property type="protein sequence ID" value="OJJ36049.1"/>
    <property type="molecule type" value="Genomic_DNA"/>
</dbReference>
<feature type="transmembrane region" description="Helical" evidence="10">
    <location>
        <begin position="227"/>
        <end position="243"/>
    </location>
</feature>
<keyword evidence="7 10" id="KW-1133">Transmembrane helix</keyword>
<evidence type="ECO:0000256" key="10">
    <source>
        <dbReference type="SAM" id="Phobius"/>
    </source>
</evidence>
<dbReference type="NCBIfam" id="TIGR00728">
    <property type="entry name" value="OPT_sfam"/>
    <property type="match status" value="1"/>
</dbReference>
<organism evidence="11 12">
    <name type="scientific">Aspergillus wentii DTO 134E9</name>
    <dbReference type="NCBI Taxonomy" id="1073089"/>
    <lineage>
        <taxon>Eukaryota</taxon>
        <taxon>Fungi</taxon>
        <taxon>Dikarya</taxon>
        <taxon>Ascomycota</taxon>
        <taxon>Pezizomycotina</taxon>
        <taxon>Eurotiomycetes</taxon>
        <taxon>Eurotiomycetidae</taxon>
        <taxon>Eurotiales</taxon>
        <taxon>Aspergillaceae</taxon>
        <taxon>Aspergillus</taxon>
        <taxon>Aspergillus subgen. Cremei</taxon>
    </lineage>
</organism>
<evidence type="ECO:0000256" key="4">
    <source>
        <dbReference type="ARBA" id="ARBA00022692"/>
    </source>
</evidence>
<gene>
    <name evidence="11" type="ORF">ASPWEDRAFT_534740</name>
</gene>
<dbReference type="RefSeq" id="XP_040689725.1">
    <property type="nucleotide sequence ID" value="XM_040837891.1"/>
</dbReference>
<dbReference type="GO" id="GO:0016020">
    <property type="term" value="C:membrane"/>
    <property type="evidence" value="ECO:0007669"/>
    <property type="project" value="UniProtKB-SubCell"/>
</dbReference>
<feature type="transmembrane region" description="Helical" evidence="10">
    <location>
        <begin position="644"/>
        <end position="661"/>
    </location>
</feature>
<evidence type="ECO:0000256" key="2">
    <source>
        <dbReference type="ARBA" id="ARBA00008807"/>
    </source>
</evidence>
<accession>A0A1L9RM80</accession>
<evidence type="ECO:0000256" key="8">
    <source>
        <dbReference type="ARBA" id="ARBA00023136"/>
    </source>
</evidence>
<dbReference type="PANTHER" id="PTHR22601">
    <property type="entry name" value="ISP4 LIKE PROTEIN"/>
    <property type="match status" value="1"/>
</dbReference>
<feature type="compositionally biased region" description="Basic and acidic residues" evidence="9">
    <location>
        <begin position="1"/>
        <end position="21"/>
    </location>
</feature>
<feature type="region of interest" description="Disordered" evidence="9">
    <location>
        <begin position="1"/>
        <end position="30"/>
    </location>
</feature>
<keyword evidence="12" id="KW-1185">Reference proteome</keyword>
<evidence type="ECO:0000313" key="12">
    <source>
        <dbReference type="Proteomes" id="UP000184383"/>
    </source>
</evidence>
<keyword evidence="8 10" id="KW-0472">Membrane</keyword>
<dbReference type="Pfam" id="PF03169">
    <property type="entry name" value="OPT"/>
    <property type="match status" value="1"/>
</dbReference>
<feature type="transmembrane region" description="Helical" evidence="10">
    <location>
        <begin position="58"/>
        <end position="78"/>
    </location>
</feature>
<evidence type="ECO:0000256" key="6">
    <source>
        <dbReference type="ARBA" id="ARBA00022927"/>
    </source>
</evidence>
<evidence type="ECO:0000256" key="3">
    <source>
        <dbReference type="ARBA" id="ARBA00022448"/>
    </source>
</evidence>
<dbReference type="GO" id="GO:0015031">
    <property type="term" value="P:protein transport"/>
    <property type="evidence" value="ECO:0007669"/>
    <property type="project" value="UniProtKB-KW"/>
</dbReference>